<dbReference type="InterPro" id="IPR043653">
    <property type="entry name" value="DUF5880"/>
</dbReference>
<feature type="compositionally biased region" description="Basic and acidic residues" evidence="1">
    <location>
        <begin position="444"/>
        <end position="468"/>
    </location>
</feature>
<reference evidence="3" key="1">
    <citation type="journal article" date="2021" name="Sci. Rep.">
        <title>Diploid genomic architecture of Nitzschia inconspicua, an elite biomass production diatom.</title>
        <authorList>
            <person name="Oliver A."/>
            <person name="Podell S."/>
            <person name="Pinowska A."/>
            <person name="Traller J.C."/>
            <person name="Smith S.R."/>
            <person name="McClure R."/>
            <person name="Beliaev A."/>
            <person name="Bohutskyi P."/>
            <person name="Hill E.A."/>
            <person name="Rabines A."/>
            <person name="Zheng H."/>
            <person name="Allen L.Z."/>
            <person name="Kuo A."/>
            <person name="Grigoriev I.V."/>
            <person name="Allen A.E."/>
            <person name="Hazlebeck D."/>
            <person name="Allen E.E."/>
        </authorList>
    </citation>
    <scope>NUCLEOTIDE SEQUENCE</scope>
    <source>
        <strain evidence="3">Hildebrandi</strain>
    </source>
</reference>
<feature type="compositionally biased region" description="Acidic residues" evidence="1">
    <location>
        <begin position="257"/>
        <end position="274"/>
    </location>
</feature>
<dbReference type="EMBL" id="JAGRRH010000015">
    <property type="protein sequence ID" value="KAG7357126.1"/>
    <property type="molecule type" value="Genomic_DNA"/>
</dbReference>
<dbReference type="OrthoDB" id="47487at2759"/>
<evidence type="ECO:0000313" key="3">
    <source>
        <dbReference type="EMBL" id="KAG7357126.1"/>
    </source>
</evidence>
<dbReference type="Proteomes" id="UP000693970">
    <property type="component" value="Unassembled WGS sequence"/>
</dbReference>
<evidence type="ECO:0000259" key="2">
    <source>
        <dbReference type="Pfam" id="PF19208"/>
    </source>
</evidence>
<dbReference type="AlphaFoldDB" id="A0A9K3L989"/>
<reference evidence="3" key="2">
    <citation type="submission" date="2021-04" db="EMBL/GenBank/DDBJ databases">
        <authorList>
            <person name="Podell S."/>
        </authorList>
    </citation>
    <scope>NUCLEOTIDE SEQUENCE</scope>
    <source>
        <strain evidence="3">Hildebrandi</strain>
    </source>
</reference>
<keyword evidence="4" id="KW-1185">Reference proteome</keyword>
<gene>
    <name evidence="3" type="ORF">IV203_001814</name>
</gene>
<feature type="compositionally biased region" description="Polar residues" evidence="1">
    <location>
        <begin position="279"/>
        <end position="295"/>
    </location>
</feature>
<name>A0A9K3L989_9STRA</name>
<feature type="region of interest" description="Disordered" evidence="1">
    <location>
        <begin position="421"/>
        <end position="536"/>
    </location>
</feature>
<feature type="compositionally biased region" description="Basic and acidic residues" evidence="1">
    <location>
        <begin position="488"/>
        <end position="499"/>
    </location>
</feature>
<feature type="region of interest" description="Disordered" evidence="1">
    <location>
        <begin position="257"/>
        <end position="306"/>
    </location>
</feature>
<evidence type="ECO:0000313" key="4">
    <source>
        <dbReference type="Proteomes" id="UP000693970"/>
    </source>
</evidence>
<accession>A0A9K3L989</accession>
<comment type="caution">
    <text evidence="3">The sequence shown here is derived from an EMBL/GenBank/DDBJ whole genome shotgun (WGS) entry which is preliminary data.</text>
</comment>
<proteinExistence type="predicted"/>
<feature type="compositionally biased region" description="Acidic residues" evidence="1">
    <location>
        <begin position="478"/>
        <end position="487"/>
    </location>
</feature>
<sequence>MSQVTTSGKASRPSHHHPSLGGADIAQLLTSTGPIVKAVLLHCRKKNGDVEEIQKPIAMVAGAAVQEDDEQPITAAAAAAAAAATTTKDDADNDGNDNAAMATRVVLTDMIEQIEIDTTPNKSMVAKTLGGPFTFLGQYEEEGIVLMIRNLPDDLDDVVRNERLEEAEDDDEDDDEDSEINLSQELPRLFKVSQLKTLCHEREIDTEGMLEKADLVKALLEYQANLPPYNPHQLQPPLHKTKVRGDILCLKVAETAEELDEEEEIEVEEEEEDAEQAKDNPSTAENQENKASSQENGGNSNDDNDLDETAATKEIAVMPNDEFFLDYTKDEYIQFASRTDIPEHTLADPEAAEEEEEEGVAFMPWQEGEEIDEEDKNAMFNLVMNEVLRQYREDNGRGPNTKELLELRASIAKELDVEVAQVPEADWDKKAKGSPSPSSKKIAFQKEDIVKEYVPDENEYNHDAEPDARAAALLGLYQEEEEDDDENKDNHDAEPDATEKAMLGADHEEEEEEDDEDDDDYSEPPPSKRFKSGGEE</sequence>
<protein>
    <recommendedName>
        <fullName evidence="2">DUF5880 domain-containing protein</fullName>
    </recommendedName>
</protein>
<dbReference type="Pfam" id="PF19208">
    <property type="entry name" value="DUF5880"/>
    <property type="match status" value="1"/>
</dbReference>
<evidence type="ECO:0000256" key="1">
    <source>
        <dbReference type="SAM" id="MobiDB-lite"/>
    </source>
</evidence>
<feature type="compositionally biased region" description="Acidic residues" evidence="1">
    <location>
        <begin position="507"/>
        <end position="522"/>
    </location>
</feature>
<feature type="domain" description="DUF5880" evidence="2">
    <location>
        <begin position="109"/>
        <end position="164"/>
    </location>
</feature>
<organism evidence="3 4">
    <name type="scientific">Nitzschia inconspicua</name>
    <dbReference type="NCBI Taxonomy" id="303405"/>
    <lineage>
        <taxon>Eukaryota</taxon>
        <taxon>Sar</taxon>
        <taxon>Stramenopiles</taxon>
        <taxon>Ochrophyta</taxon>
        <taxon>Bacillariophyta</taxon>
        <taxon>Bacillariophyceae</taxon>
        <taxon>Bacillariophycidae</taxon>
        <taxon>Bacillariales</taxon>
        <taxon>Bacillariaceae</taxon>
        <taxon>Nitzschia</taxon>
    </lineage>
</organism>
<feature type="region of interest" description="Disordered" evidence="1">
    <location>
        <begin position="1"/>
        <end position="22"/>
    </location>
</feature>